<dbReference type="RefSeq" id="WP_166468138.1">
    <property type="nucleotide sequence ID" value="NZ_CP050066.2"/>
</dbReference>
<proteinExistence type="predicted"/>
<dbReference type="Proteomes" id="UP000500895">
    <property type="component" value="Chromosome"/>
</dbReference>
<dbReference type="EMBL" id="CP050066">
    <property type="protein sequence ID" value="QIP07722.1"/>
    <property type="molecule type" value="Genomic_DNA"/>
</dbReference>
<sequence>MKIKLALAAFLVLGIAVLGYAYARGYPPFTSQFVQTCEMAIQERLAVPSTYQRIGLGDSRRTITWDEFFAEPERAVSASTRRSMMQAARHPPVQYVALIDYQAQDSIGAIIRERASCTFNSLDGSDAPTRTFWVKIDGERNLEWAARQPNAATLHRRLLKNL</sequence>
<accession>A0A6G9A5G4</accession>
<protein>
    <submittedName>
        <fullName evidence="1">Uncharacterized protein</fullName>
    </submittedName>
</protein>
<evidence type="ECO:0000313" key="2">
    <source>
        <dbReference type="Proteomes" id="UP000500895"/>
    </source>
</evidence>
<name>A0A6G9A5G4_9BRAD</name>
<evidence type="ECO:0000313" key="1">
    <source>
        <dbReference type="EMBL" id="QIP07722.1"/>
    </source>
</evidence>
<dbReference type="AlphaFoldDB" id="A0A6G9A5G4"/>
<gene>
    <name evidence="1" type="ORF">HAV00_16270</name>
</gene>
<reference evidence="1 2" key="1">
    <citation type="journal article" date="2020" name="Int. J. Syst. Evol. Microbiol.">
        <title>Description and complete genome sequences of Bradyrhizobium symbiodeficiens sp. nov., a non-symbiotic bacterium associated with legumes native to Canada.</title>
        <authorList>
            <person name="Bromfield E.S.P."/>
            <person name="Cloutier S."/>
            <person name="Nguyen H.D.T."/>
        </authorList>
    </citation>
    <scope>NUCLEOTIDE SEQUENCE [LARGE SCALE GENOMIC DNA]</scope>
    <source>
        <strain evidence="1 2">101S1MB</strain>
    </source>
</reference>
<organism evidence="1 2">
    <name type="scientific">Bradyrhizobium symbiodeficiens</name>
    <dbReference type="NCBI Taxonomy" id="1404367"/>
    <lineage>
        <taxon>Bacteria</taxon>
        <taxon>Pseudomonadati</taxon>
        <taxon>Pseudomonadota</taxon>
        <taxon>Alphaproteobacteria</taxon>
        <taxon>Hyphomicrobiales</taxon>
        <taxon>Nitrobacteraceae</taxon>
        <taxon>Bradyrhizobium</taxon>
    </lineage>
</organism>